<evidence type="ECO:0000259" key="2">
    <source>
        <dbReference type="PROSITE" id="PS50174"/>
    </source>
</evidence>
<proteinExistence type="predicted"/>
<evidence type="ECO:0000313" key="4">
    <source>
        <dbReference type="Proteomes" id="UP000037904"/>
    </source>
</evidence>
<dbReference type="Pfam" id="PF01585">
    <property type="entry name" value="G-patch"/>
    <property type="match status" value="1"/>
</dbReference>
<dbReference type="InterPro" id="IPR039146">
    <property type="entry name" value="GPANK1"/>
</dbReference>
<evidence type="ECO:0000256" key="1">
    <source>
        <dbReference type="SAM" id="MobiDB-lite"/>
    </source>
</evidence>
<organism evidence="3 4">
    <name type="scientific">Fusarium langsethiae</name>
    <dbReference type="NCBI Taxonomy" id="179993"/>
    <lineage>
        <taxon>Eukaryota</taxon>
        <taxon>Fungi</taxon>
        <taxon>Dikarya</taxon>
        <taxon>Ascomycota</taxon>
        <taxon>Pezizomycotina</taxon>
        <taxon>Sordariomycetes</taxon>
        <taxon>Hypocreomycetidae</taxon>
        <taxon>Hypocreales</taxon>
        <taxon>Nectriaceae</taxon>
        <taxon>Fusarium</taxon>
    </lineage>
</organism>
<feature type="domain" description="G-patch" evidence="2">
    <location>
        <begin position="122"/>
        <end position="170"/>
    </location>
</feature>
<dbReference type="Proteomes" id="UP000037904">
    <property type="component" value="Unassembled WGS sequence"/>
</dbReference>
<feature type="compositionally biased region" description="Basic and acidic residues" evidence="1">
    <location>
        <begin position="138"/>
        <end position="162"/>
    </location>
</feature>
<name>A0A0M9EVF6_FUSLA</name>
<feature type="region of interest" description="Disordered" evidence="1">
    <location>
        <begin position="138"/>
        <end position="206"/>
    </location>
</feature>
<dbReference type="GO" id="GO:0003676">
    <property type="term" value="F:nucleic acid binding"/>
    <property type="evidence" value="ECO:0007669"/>
    <property type="project" value="InterPro"/>
</dbReference>
<dbReference type="PANTHER" id="PTHR20923">
    <property type="entry name" value="BAT4 PROTEIN-RELATED"/>
    <property type="match status" value="1"/>
</dbReference>
<accession>A0A0M9EVF6</accession>
<sequence>MQRNKVDEFDEEFDIPLHRKRPFGAGIKRKKVEFVRARDPDAGLSTATTSTATLVGDLYATIVLKSDPENREAKKSEEEAKEAAQICPDCGLDVSSTTQPHEAALVHQVSLQHTMPPSALDRSRMGVRTLTSQGWDMDAHEGLGSEREGIRHPIKVKEKNDKLGIGATTLRTQDKKKEKPPRPINKKELKRHRAKEQQRNERLQREILGGVDVEKYLRGDGSDGGLLHHDDDKKKPNQDKLKQDRIQFARHLL</sequence>
<dbReference type="InterPro" id="IPR000467">
    <property type="entry name" value="G_patch_dom"/>
</dbReference>
<gene>
    <name evidence="3" type="ORF">FLAG1_06691</name>
</gene>
<evidence type="ECO:0000313" key="3">
    <source>
        <dbReference type="EMBL" id="KPA40440.1"/>
    </source>
</evidence>
<feature type="compositionally biased region" description="Basic and acidic residues" evidence="1">
    <location>
        <begin position="195"/>
        <end position="205"/>
    </location>
</feature>
<feature type="region of interest" description="Disordered" evidence="1">
    <location>
        <begin position="218"/>
        <end position="244"/>
    </location>
</feature>
<feature type="compositionally biased region" description="Basic and acidic residues" evidence="1">
    <location>
        <begin position="172"/>
        <end position="187"/>
    </location>
</feature>
<comment type="caution">
    <text evidence="3">The sequence shown here is derived from an EMBL/GenBank/DDBJ whole genome shotgun (WGS) entry which is preliminary data.</text>
</comment>
<dbReference type="SMART" id="SM00443">
    <property type="entry name" value="G_patch"/>
    <property type="match status" value="1"/>
</dbReference>
<keyword evidence="4" id="KW-1185">Reference proteome</keyword>
<dbReference type="PROSITE" id="PS50174">
    <property type="entry name" value="G_PATCH"/>
    <property type="match status" value="1"/>
</dbReference>
<dbReference type="EMBL" id="JXCE01000136">
    <property type="protein sequence ID" value="KPA40440.1"/>
    <property type="molecule type" value="Genomic_DNA"/>
</dbReference>
<reference evidence="3 4" key="1">
    <citation type="submission" date="2015-04" db="EMBL/GenBank/DDBJ databases">
        <title>The draft genome sequence of Fusarium langsethiae, a T-2/HT-2 mycotoxin producer.</title>
        <authorList>
            <person name="Lysoe E."/>
            <person name="Divon H.H."/>
            <person name="Terzi V."/>
            <person name="Orru L."/>
            <person name="Lamontanara A."/>
            <person name="Kolseth A.-K."/>
            <person name="Frandsen R.J."/>
            <person name="Nielsen K."/>
            <person name="Thrane U."/>
        </authorList>
    </citation>
    <scope>NUCLEOTIDE SEQUENCE [LARGE SCALE GENOMIC DNA]</scope>
    <source>
        <strain evidence="3 4">Fl201059</strain>
    </source>
</reference>
<dbReference type="PANTHER" id="PTHR20923:SF1">
    <property type="entry name" value="G PATCH DOMAIN AND ANKYRIN REPEAT-CONTAINING PROTEIN 1"/>
    <property type="match status" value="1"/>
</dbReference>
<dbReference type="OrthoDB" id="20282at2759"/>
<protein>
    <recommendedName>
        <fullName evidence="2">G-patch domain-containing protein</fullName>
    </recommendedName>
</protein>
<dbReference type="AlphaFoldDB" id="A0A0M9EVF6"/>